<evidence type="ECO:0000313" key="12">
    <source>
        <dbReference type="Proteomes" id="UP000653454"/>
    </source>
</evidence>
<dbReference type="SMART" id="SM00020">
    <property type="entry name" value="Tryp_SPc"/>
    <property type="match status" value="1"/>
</dbReference>
<dbReference type="Proteomes" id="UP000653454">
    <property type="component" value="Unassembled WGS sequence"/>
</dbReference>
<protein>
    <recommendedName>
        <fullName evidence="9">trypsin</fullName>
        <ecNumber evidence="9">3.4.21.4</ecNumber>
    </recommendedName>
</protein>
<accession>A0A8S4G1L9</accession>
<dbReference type="GO" id="GO:0007586">
    <property type="term" value="P:digestion"/>
    <property type="evidence" value="ECO:0007669"/>
    <property type="project" value="UniProtKB-KW"/>
</dbReference>
<dbReference type="CDD" id="cd00190">
    <property type="entry name" value="Tryp_SPc"/>
    <property type="match status" value="1"/>
</dbReference>
<dbReference type="InterPro" id="IPR009003">
    <property type="entry name" value="Peptidase_S1_PA"/>
</dbReference>
<comment type="catalytic activity">
    <reaction evidence="8">
        <text>Preferential cleavage: Arg-|-Xaa, Lys-|-Xaa.</text>
        <dbReference type="EC" id="3.4.21.4"/>
    </reaction>
</comment>
<reference evidence="11" key="1">
    <citation type="submission" date="2020-11" db="EMBL/GenBank/DDBJ databases">
        <authorList>
            <person name="Whiteford S."/>
        </authorList>
    </citation>
    <scope>NUCLEOTIDE SEQUENCE</scope>
</reference>
<dbReference type="PANTHER" id="PTHR24276">
    <property type="entry name" value="POLYSERASE-RELATED"/>
    <property type="match status" value="1"/>
</dbReference>
<evidence type="ECO:0000256" key="8">
    <source>
        <dbReference type="ARBA" id="ARBA00036320"/>
    </source>
</evidence>
<dbReference type="InterPro" id="IPR033116">
    <property type="entry name" value="TRYPSIN_SER"/>
</dbReference>
<keyword evidence="4" id="KW-0720">Serine protease</keyword>
<organism evidence="11 12">
    <name type="scientific">Plutella xylostella</name>
    <name type="common">Diamondback moth</name>
    <name type="synonym">Plutella maculipennis</name>
    <dbReference type="NCBI Taxonomy" id="51655"/>
    <lineage>
        <taxon>Eukaryota</taxon>
        <taxon>Metazoa</taxon>
        <taxon>Ecdysozoa</taxon>
        <taxon>Arthropoda</taxon>
        <taxon>Hexapoda</taxon>
        <taxon>Insecta</taxon>
        <taxon>Pterygota</taxon>
        <taxon>Neoptera</taxon>
        <taxon>Endopterygota</taxon>
        <taxon>Lepidoptera</taxon>
        <taxon>Glossata</taxon>
        <taxon>Ditrysia</taxon>
        <taxon>Yponomeutoidea</taxon>
        <taxon>Plutellidae</taxon>
        <taxon>Plutella</taxon>
    </lineage>
</organism>
<dbReference type="InterPro" id="IPR001254">
    <property type="entry name" value="Trypsin_dom"/>
</dbReference>
<dbReference type="FunFam" id="2.40.10.10:FF:000002">
    <property type="entry name" value="Transmembrane protease serine"/>
    <property type="match status" value="1"/>
</dbReference>
<evidence type="ECO:0000256" key="4">
    <source>
        <dbReference type="ARBA" id="ARBA00022825"/>
    </source>
</evidence>
<dbReference type="InterPro" id="IPR001314">
    <property type="entry name" value="Peptidase_S1A"/>
</dbReference>
<keyword evidence="3" id="KW-0378">Hydrolase</keyword>
<keyword evidence="5" id="KW-0865">Zymogen</keyword>
<keyword evidence="12" id="KW-1185">Reference proteome</keyword>
<comment type="similarity">
    <text evidence="7">Belongs to the peptidase S1 family. CLIP subfamily.</text>
</comment>
<keyword evidence="2" id="KW-0222">Digestion</keyword>
<gene>
    <name evidence="11" type="ORF">PLXY2_LOCUS12025</name>
</gene>
<evidence type="ECO:0000256" key="3">
    <source>
        <dbReference type="ARBA" id="ARBA00022801"/>
    </source>
</evidence>
<sequence>MYGQKLDSPRSYAYWHEVMKPSGAESEISYRIVGGPSQKPDRTSPVSSAVRRVLRRQPGVAQLGADGCSLRVSLLTNMLSWYFCVCINPYQVQYGKYCGGSLVSPSWVLKAAHCGVKDNYISAGSTYSSRGTRYNVCAHFVPPGWEAPNKAHVMDFDYQLLLLETPVPVTNRSRPIAIGSEEDVQPGAMVQVTGWGHTSPENGYKQEILRRVLVPIMSDDQCRLAKHKFYKTITPQMFCAGYEHGSKDACQGDSGGPVVSPRGRLVGSVSFGIGCAAPRQPGVYADVAPARAWIRSVTGLPL</sequence>
<dbReference type="InterPro" id="IPR050430">
    <property type="entry name" value="Peptidase_S1"/>
</dbReference>
<dbReference type="PRINTS" id="PR00722">
    <property type="entry name" value="CHYMOTRYPSIN"/>
</dbReference>
<dbReference type="PROSITE" id="PS50240">
    <property type="entry name" value="TRYPSIN_DOM"/>
    <property type="match status" value="1"/>
</dbReference>
<dbReference type="SUPFAM" id="SSF50494">
    <property type="entry name" value="Trypsin-like serine proteases"/>
    <property type="match status" value="1"/>
</dbReference>
<evidence type="ECO:0000256" key="5">
    <source>
        <dbReference type="ARBA" id="ARBA00023145"/>
    </source>
</evidence>
<feature type="domain" description="Peptidase S1" evidence="10">
    <location>
        <begin position="32"/>
        <end position="299"/>
    </location>
</feature>
<dbReference type="PANTHER" id="PTHR24276:SF97">
    <property type="entry name" value="GH13245P2-RELATED"/>
    <property type="match status" value="1"/>
</dbReference>
<keyword evidence="6" id="KW-1015">Disulfide bond</keyword>
<dbReference type="Pfam" id="PF00089">
    <property type="entry name" value="Trypsin"/>
    <property type="match status" value="1"/>
</dbReference>
<evidence type="ECO:0000256" key="7">
    <source>
        <dbReference type="ARBA" id="ARBA00024195"/>
    </source>
</evidence>
<evidence type="ECO:0000313" key="11">
    <source>
        <dbReference type="EMBL" id="CAG9133764.1"/>
    </source>
</evidence>
<dbReference type="Gene3D" id="2.40.10.10">
    <property type="entry name" value="Trypsin-like serine proteases"/>
    <property type="match status" value="2"/>
</dbReference>
<proteinExistence type="inferred from homology"/>
<evidence type="ECO:0000256" key="6">
    <source>
        <dbReference type="ARBA" id="ARBA00023157"/>
    </source>
</evidence>
<keyword evidence="1" id="KW-0645">Protease</keyword>
<evidence type="ECO:0000259" key="10">
    <source>
        <dbReference type="PROSITE" id="PS50240"/>
    </source>
</evidence>
<dbReference type="InterPro" id="IPR043504">
    <property type="entry name" value="Peptidase_S1_PA_chymotrypsin"/>
</dbReference>
<evidence type="ECO:0000256" key="2">
    <source>
        <dbReference type="ARBA" id="ARBA00022757"/>
    </source>
</evidence>
<dbReference type="EMBL" id="CAJHNJ030000067">
    <property type="protein sequence ID" value="CAG9133764.1"/>
    <property type="molecule type" value="Genomic_DNA"/>
</dbReference>
<evidence type="ECO:0000256" key="9">
    <source>
        <dbReference type="ARBA" id="ARBA00038868"/>
    </source>
</evidence>
<dbReference type="EC" id="3.4.21.4" evidence="9"/>
<comment type="caution">
    <text evidence="11">The sequence shown here is derived from an EMBL/GenBank/DDBJ whole genome shotgun (WGS) entry which is preliminary data.</text>
</comment>
<evidence type="ECO:0000256" key="1">
    <source>
        <dbReference type="ARBA" id="ARBA00022670"/>
    </source>
</evidence>
<dbReference type="AlphaFoldDB" id="A0A8S4G1L9"/>
<dbReference type="PROSITE" id="PS00135">
    <property type="entry name" value="TRYPSIN_SER"/>
    <property type="match status" value="1"/>
</dbReference>
<dbReference type="GO" id="GO:0004252">
    <property type="term" value="F:serine-type endopeptidase activity"/>
    <property type="evidence" value="ECO:0007669"/>
    <property type="project" value="UniProtKB-EC"/>
</dbReference>
<dbReference type="GO" id="GO:0006508">
    <property type="term" value="P:proteolysis"/>
    <property type="evidence" value="ECO:0007669"/>
    <property type="project" value="UniProtKB-KW"/>
</dbReference>
<name>A0A8S4G1L9_PLUXY</name>